<dbReference type="PANTHER" id="PTHR43394:SF27">
    <property type="entry name" value="ATP-DEPENDENT TRANSLOCASE ABCB1-LIKE"/>
    <property type="match status" value="1"/>
</dbReference>
<accession>A0AA40AKB0</accession>
<evidence type="ECO:0000256" key="7">
    <source>
        <dbReference type="ARBA" id="ARBA00022840"/>
    </source>
</evidence>
<keyword evidence="7" id="KW-0067">ATP-binding</keyword>
<feature type="transmembrane region" description="Helical" evidence="12">
    <location>
        <begin position="786"/>
        <end position="809"/>
    </location>
</feature>
<dbReference type="EMBL" id="JAUIRO010000004">
    <property type="protein sequence ID" value="KAK0717342.1"/>
    <property type="molecule type" value="Genomic_DNA"/>
</dbReference>
<evidence type="ECO:0000256" key="6">
    <source>
        <dbReference type="ARBA" id="ARBA00022741"/>
    </source>
</evidence>
<feature type="domain" description="ABC transmembrane type-1" evidence="14">
    <location>
        <begin position="749"/>
        <end position="1033"/>
    </location>
</feature>
<evidence type="ECO:0000259" key="14">
    <source>
        <dbReference type="PROSITE" id="PS50929"/>
    </source>
</evidence>
<gene>
    <name evidence="15" type="ORF">B0T26DRAFT_675665</name>
</gene>
<dbReference type="FunFam" id="3.40.50.300:FF:000967">
    <property type="entry name" value="ABC multidrug transporter mdr4"/>
    <property type="match status" value="1"/>
</dbReference>
<feature type="domain" description="ABC transporter" evidence="13">
    <location>
        <begin position="403"/>
        <end position="650"/>
    </location>
</feature>
<dbReference type="GO" id="GO:0015421">
    <property type="term" value="F:ABC-type oligopeptide transporter activity"/>
    <property type="evidence" value="ECO:0007669"/>
    <property type="project" value="TreeGrafter"/>
</dbReference>
<keyword evidence="3" id="KW-0813">Transport</keyword>
<evidence type="ECO:0000256" key="1">
    <source>
        <dbReference type="ARBA" id="ARBA00004141"/>
    </source>
</evidence>
<keyword evidence="16" id="KW-1185">Reference proteome</keyword>
<feature type="domain" description="ABC transmembrane type-1" evidence="14">
    <location>
        <begin position="78"/>
        <end position="368"/>
    </location>
</feature>
<feature type="transmembrane region" description="Helical" evidence="12">
    <location>
        <begin position="200"/>
        <end position="220"/>
    </location>
</feature>
<dbReference type="FunFam" id="3.40.50.300:FF:000240">
    <property type="entry name" value="ABC transporter B family member 20"/>
    <property type="match status" value="1"/>
</dbReference>
<dbReference type="GO" id="GO:0005524">
    <property type="term" value="F:ATP binding"/>
    <property type="evidence" value="ECO:0007669"/>
    <property type="project" value="UniProtKB-KW"/>
</dbReference>
<feature type="compositionally biased region" description="Low complexity" evidence="11">
    <location>
        <begin position="44"/>
        <end position="57"/>
    </location>
</feature>
<feature type="region of interest" description="Disordered" evidence="11">
    <location>
        <begin position="1"/>
        <end position="57"/>
    </location>
</feature>
<feature type="transmembrane region" description="Helical" evidence="12">
    <location>
        <begin position="973"/>
        <end position="994"/>
    </location>
</feature>
<evidence type="ECO:0000313" key="16">
    <source>
        <dbReference type="Proteomes" id="UP001172101"/>
    </source>
</evidence>
<dbReference type="RefSeq" id="XP_060296135.1">
    <property type="nucleotide sequence ID" value="XM_060439865.1"/>
</dbReference>
<protein>
    <submittedName>
        <fullName evidence="15">P-loop containing nucleoside triphosphate hydrolase protein</fullName>
    </submittedName>
</protein>
<dbReference type="GO" id="GO:0016887">
    <property type="term" value="F:ATP hydrolysis activity"/>
    <property type="evidence" value="ECO:0007669"/>
    <property type="project" value="InterPro"/>
</dbReference>
<keyword evidence="6" id="KW-0547">Nucleotide-binding</keyword>
<evidence type="ECO:0000256" key="12">
    <source>
        <dbReference type="SAM" id="Phobius"/>
    </source>
</evidence>
<dbReference type="PROSITE" id="PS00211">
    <property type="entry name" value="ABC_TRANSPORTER_1"/>
    <property type="match status" value="2"/>
</dbReference>
<name>A0AA40AKB0_9PEZI</name>
<dbReference type="SUPFAM" id="SSF90123">
    <property type="entry name" value="ABC transporter transmembrane region"/>
    <property type="match status" value="2"/>
</dbReference>
<feature type="transmembrane region" description="Helical" evidence="12">
    <location>
        <begin position="1006"/>
        <end position="1027"/>
    </location>
</feature>
<keyword evidence="5" id="KW-0677">Repeat</keyword>
<reference evidence="15" key="1">
    <citation type="submission" date="2023-06" db="EMBL/GenBank/DDBJ databases">
        <title>Genome-scale phylogeny and comparative genomics of the fungal order Sordariales.</title>
        <authorList>
            <consortium name="Lawrence Berkeley National Laboratory"/>
            <person name="Hensen N."/>
            <person name="Bonometti L."/>
            <person name="Westerberg I."/>
            <person name="Brannstrom I.O."/>
            <person name="Guillou S."/>
            <person name="Cros-Aarteil S."/>
            <person name="Calhoun S."/>
            <person name="Haridas S."/>
            <person name="Kuo A."/>
            <person name="Mondo S."/>
            <person name="Pangilinan J."/>
            <person name="Riley R."/>
            <person name="LaButti K."/>
            <person name="Andreopoulos B."/>
            <person name="Lipzen A."/>
            <person name="Chen C."/>
            <person name="Yanf M."/>
            <person name="Daum C."/>
            <person name="Ng V."/>
            <person name="Clum A."/>
            <person name="Steindorff A."/>
            <person name="Ohm R."/>
            <person name="Martin F."/>
            <person name="Silar P."/>
            <person name="Natvig D."/>
            <person name="Lalanne C."/>
            <person name="Gautier V."/>
            <person name="Ament-velasquez S.L."/>
            <person name="Kruys A."/>
            <person name="Hutchinson M.I."/>
            <person name="Powell A.J."/>
            <person name="Barry K."/>
            <person name="Miller A.N."/>
            <person name="Grigoriev I.V."/>
            <person name="Debuchy R."/>
            <person name="Gladieux P."/>
            <person name="Thoren M.H."/>
            <person name="Johannesson H."/>
        </authorList>
    </citation>
    <scope>NUCLEOTIDE SEQUENCE</scope>
    <source>
        <strain evidence="15">SMH2392-1A</strain>
    </source>
</reference>
<evidence type="ECO:0000256" key="2">
    <source>
        <dbReference type="ARBA" id="ARBA00007577"/>
    </source>
</evidence>
<keyword evidence="8 12" id="KW-1133">Transmembrane helix</keyword>
<dbReference type="InterPro" id="IPR011527">
    <property type="entry name" value="ABC1_TM_dom"/>
</dbReference>
<proteinExistence type="inferred from homology"/>
<dbReference type="PANTHER" id="PTHR43394">
    <property type="entry name" value="ATP-DEPENDENT PERMEASE MDL1, MITOCHONDRIAL"/>
    <property type="match status" value="1"/>
</dbReference>
<feature type="transmembrane region" description="Helical" evidence="12">
    <location>
        <begin position="127"/>
        <end position="148"/>
    </location>
</feature>
<dbReference type="CDD" id="cd03249">
    <property type="entry name" value="ABC_MTABC3_MDL1_MDL2"/>
    <property type="match status" value="1"/>
</dbReference>
<feature type="transmembrane region" description="Helical" evidence="12">
    <location>
        <begin position="305"/>
        <end position="328"/>
    </location>
</feature>
<keyword evidence="4 12" id="KW-0812">Transmembrane</keyword>
<dbReference type="InterPro" id="IPR003593">
    <property type="entry name" value="AAA+_ATPase"/>
</dbReference>
<feature type="transmembrane region" description="Helical" evidence="12">
    <location>
        <begin position="340"/>
        <end position="360"/>
    </location>
</feature>
<dbReference type="Gene3D" id="3.40.50.300">
    <property type="entry name" value="P-loop containing nucleotide triphosphate hydrolases"/>
    <property type="match status" value="2"/>
</dbReference>
<feature type="transmembrane region" description="Helical" evidence="12">
    <location>
        <begin position="73"/>
        <end position="93"/>
    </location>
</feature>
<keyword evidence="9 12" id="KW-0472">Membrane</keyword>
<dbReference type="FunFam" id="1.20.1560.10:FF:000057">
    <property type="entry name" value="ABC multidrug transporter SitT"/>
    <property type="match status" value="1"/>
</dbReference>
<feature type="transmembrane region" description="Helical" evidence="12">
    <location>
        <begin position="741"/>
        <end position="766"/>
    </location>
</feature>
<dbReference type="GeneID" id="85323135"/>
<evidence type="ECO:0000256" key="9">
    <source>
        <dbReference type="ARBA" id="ARBA00023136"/>
    </source>
</evidence>
<dbReference type="InterPro" id="IPR039421">
    <property type="entry name" value="Type_1_exporter"/>
</dbReference>
<dbReference type="GO" id="GO:0090374">
    <property type="term" value="P:oligopeptide export from mitochondrion"/>
    <property type="evidence" value="ECO:0007669"/>
    <property type="project" value="TreeGrafter"/>
</dbReference>
<dbReference type="Gene3D" id="1.20.1560.10">
    <property type="entry name" value="ABC transporter type 1, transmembrane domain"/>
    <property type="match status" value="1"/>
</dbReference>
<evidence type="ECO:0000256" key="3">
    <source>
        <dbReference type="ARBA" id="ARBA00022448"/>
    </source>
</evidence>
<feature type="region of interest" description="Disordered" evidence="11">
    <location>
        <begin position="656"/>
        <end position="685"/>
    </location>
</feature>
<sequence>MAAPSLHADTPKPYASDSDGQTAMPDQPGDTTTNSSLAKGDKAGGSSSSSSSNNGSPGRSFIRVFSYTDSLGWCMNGVALFCMIASGSLLPLMDVVFGRFVTVFNNYIVGTISADEFREDLNYYTLFFVYLFIAKFIFVYIWTTLLAANAIRTTRALRIDFVKHTLRQEIAFFDSAEGGSVSGHVTTNCNLVNQGISEKLGLAIEAMSTFAAAFVVAFIVQWKLTLITAGIVPAIVVTACIGMIIDTQQENRIMTINSRAGRLAEEIFASMRTVHAFWAFPKLASNYEVVLDEARAVGRKKGPNMAFLFCSEFFCVYSGYALAFWQGIRMYHSGEISEPGKIITVIFAVLLAATALTQIAPQTVVISKAASAADQLFSIIDRESKIDALSDEGARPDELRGDIEFRNVEFAYPSRPNVPVLKGLDVSMPANKTTAIVGASGSGKSTVVGLIERWFTPLGGAVTLDGRSIDEYNLRWLRTNIRLVQQEPVMFNGTIFENVANGLSGTKLEDLDDEQKLKLVEDACRAAYAHEFIERLPEGYYTPIGERGAMLSGGQKQRLAIARSVISDPRVLLLDEATSALDPTAEHVVQKALNNVAAGRTMVVIAHRLSTVRTADNIVVMGAAGAGVVEQGTHAELIARGGAYARLVLAQDLGEDRRDSDGEDEFADAEKDGQPPGGTDHGGVDEAVPTQAVEAAAATAATATATATSATVLSPAAKDAKSHDLNLLKCLYIIVLEQRELWLVFGVFLLACILGGATYPALAILFSRTLDTFTLTGDAMTERGDFFALMFFVVALGNLVAYAALGYWCNTIAQDIVKSYRLEIFNSVLRQPMAFFDRPENKTGALVSHLASEPQRLQELLSFNLGLLVIITINLVSSCVLAIVVGWKLGVVLVFGALPPLVLSGYLRIRLDFKLDADTAARFADSTALAAEAVMAVRTVASLALERVVIARYEARLRDIAAKSLGSLGWTMFWYALSQSISFLAMGLGFWYGGRLVSFGEYNMTQFYTIFIAVIFSGQAAATFFTYSTSITQAQRAANYIFRLRASVPPDNRDDYPPEGSSEKKDGAGVSLDCRELEFAYPQRPHAKVLKGVSVNVWAAPIFFPRHYPKRDTDNALPQITPGQFVAFVGASGCGKTTMVNLLERFYDPSAGTVMCDGVDFQTVHAGQYRREIALVQQEPVLYQGSVRDNIALGVDSTEPVSDEAILAACRQANINAFVASLPDGLATPCGAQGLQFSGGQRQRIAIARALVRRPRLLLLDEATSSLDTESERVVQAALDAAAKGGDGQQRRTTVAVAHRLSTVKAADRIFVFSHGNVVEAGSHDELLAARGVYYNMCLGQSLDRAPPSSC</sequence>
<dbReference type="Pfam" id="PF00005">
    <property type="entry name" value="ABC_tran"/>
    <property type="match status" value="2"/>
</dbReference>
<comment type="subcellular location">
    <subcellularLocation>
        <location evidence="1">Membrane</location>
        <topology evidence="1">Multi-pass membrane protein</topology>
    </subcellularLocation>
</comment>
<evidence type="ECO:0000256" key="11">
    <source>
        <dbReference type="SAM" id="MobiDB-lite"/>
    </source>
</evidence>
<dbReference type="PROSITE" id="PS50893">
    <property type="entry name" value="ABC_TRANSPORTER_2"/>
    <property type="match status" value="2"/>
</dbReference>
<comment type="similarity">
    <text evidence="2">Belongs to the ABC transporter superfamily. ABCB family. Multidrug resistance exporter (TC 3.A.1.201) subfamily.</text>
</comment>
<dbReference type="SUPFAM" id="SSF52540">
    <property type="entry name" value="P-loop containing nucleoside triphosphate hydrolases"/>
    <property type="match status" value="2"/>
</dbReference>
<evidence type="ECO:0000313" key="15">
    <source>
        <dbReference type="EMBL" id="KAK0717342.1"/>
    </source>
</evidence>
<feature type="transmembrane region" description="Helical" evidence="12">
    <location>
        <begin position="226"/>
        <end position="245"/>
    </location>
</feature>
<dbReference type="Proteomes" id="UP001172101">
    <property type="component" value="Unassembled WGS sequence"/>
</dbReference>
<feature type="compositionally biased region" description="Basic and acidic residues" evidence="11">
    <location>
        <begin position="1051"/>
        <end position="1068"/>
    </location>
</feature>
<evidence type="ECO:0000256" key="8">
    <source>
        <dbReference type="ARBA" id="ARBA00022989"/>
    </source>
</evidence>
<evidence type="ECO:0000256" key="5">
    <source>
        <dbReference type="ARBA" id="ARBA00022737"/>
    </source>
</evidence>
<feature type="domain" description="ABC transporter" evidence="13">
    <location>
        <begin position="1097"/>
        <end position="1340"/>
    </location>
</feature>
<dbReference type="InterPro" id="IPR036640">
    <property type="entry name" value="ABC1_TM_sf"/>
</dbReference>
<dbReference type="InterPro" id="IPR017871">
    <property type="entry name" value="ABC_transporter-like_CS"/>
</dbReference>
<dbReference type="PROSITE" id="PS50929">
    <property type="entry name" value="ABC_TM1F"/>
    <property type="match status" value="2"/>
</dbReference>
<keyword evidence="15" id="KW-0378">Hydrolase</keyword>
<dbReference type="InterPro" id="IPR003439">
    <property type="entry name" value="ABC_transporter-like_ATP-bd"/>
</dbReference>
<dbReference type="InterPro" id="IPR027417">
    <property type="entry name" value="P-loop_NTPase"/>
</dbReference>
<dbReference type="GO" id="GO:0005743">
    <property type="term" value="C:mitochondrial inner membrane"/>
    <property type="evidence" value="ECO:0007669"/>
    <property type="project" value="TreeGrafter"/>
</dbReference>
<evidence type="ECO:0000259" key="13">
    <source>
        <dbReference type="PROSITE" id="PS50893"/>
    </source>
</evidence>
<evidence type="ECO:0000256" key="10">
    <source>
        <dbReference type="ARBA" id="ARBA00023180"/>
    </source>
</evidence>
<dbReference type="CDD" id="cd18577">
    <property type="entry name" value="ABC_6TM_Pgp_ABCB1_D1_like"/>
    <property type="match status" value="1"/>
</dbReference>
<dbReference type="SMART" id="SM00382">
    <property type="entry name" value="AAA"/>
    <property type="match status" value="2"/>
</dbReference>
<keyword evidence="10" id="KW-0325">Glycoprotein</keyword>
<feature type="region of interest" description="Disordered" evidence="11">
    <location>
        <begin position="1049"/>
        <end position="1068"/>
    </location>
</feature>
<organism evidence="15 16">
    <name type="scientific">Lasiosphaeria miniovina</name>
    <dbReference type="NCBI Taxonomy" id="1954250"/>
    <lineage>
        <taxon>Eukaryota</taxon>
        <taxon>Fungi</taxon>
        <taxon>Dikarya</taxon>
        <taxon>Ascomycota</taxon>
        <taxon>Pezizomycotina</taxon>
        <taxon>Sordariomycetes</taxon>
        <taxon>Sordariomycetidae</taxon>
        <taxon>Sordariales</taxon>
        <taxon>Lasiosphaeriaceae</taxon>
        <taxon>Lasiosphaeria</taxon>
    </lineage>
</organism>
<comment type="caution">
    <text evidence="15">The sequence shown here is derived from an EMBL/GenBank/DDBJ whole genome shotgun (WGS) entry which is preliminary data.</text>
</comment>
<feature type="transmembrane region" description="Helical" evidence="12">
    <location>
        <begin position="860"/>
        <end position="883"/>
    </location>
</feature>
<dbReference type="Pfam" id="PF00664">
    <property type="entry name" value="ABC_membrane"/>
    <property type="match status" value="2"/>
</dbReference>
<dbReference type="CDD" id="cd18578">
    <property type="entry name" value="ABC_6TM_Pgp_ABCB1_D2_like"/>
    <property type="match status" value="1"/>
</dbReference>
<evidence type="ECO:0000256" key="4">
    <source>
        <dbReference type="ARBA" id="ARBA00022692"/>
    </source>
</evidence>